<dbReference type="OrthoDB" id="9785602at2"/>
<keyword evidence="3" id="KW-0808">Transferase</keyword>
<name>A0A268ELV6_9BACL</name>
<dbReference type="PANTHER" id="PTHR43792">
    <property type="entry name" value="GNAT FAMILY, PUTATIVE (AFU_ORTHOLOGUE AFUA_3G00765)-RELATED-RELATED"/>
    <property type="match status" value="1"/>
</dbReference>
<evidence type="ECO:0000313" key="5">
    <source>
        <dbReference type="Proteomes" id="UP000435177"/>
    </source>
</evidence>
<protein>
    <submittedName>
        <fullName evidence="3">GNAT family N-acetyltransferase</fullName>
    </submittedName>
</protein>
<feature type="domain" description="N-acetyltransferase" evidence="1">
    <location>
        <begin position="20"/>
        <end position="184"/>
    </location>
</feature>
<sequence>MSTVHEGLLLEFPVLETARLRLRELTSGDAEALFRLFASEELMKYYGRYPMSEIIEAEEMIERHRLLFEELRGIRWGLELKENGQLIGTAGFHAWVPHYNRAEIGYELDSVYHGQGLAKEALTAAIQYAFEAMGLNRIGALVYPENEASAGLLLRLGFELEGLLKQYALFRDRYQDLNMYALLREQWERRG</sequence>
<dbReference type="CDD" id="cd04301">
    <property type="entry name" value="NAT_SF"/>
    <property type="match status" value="1"/>
</dbReference>
<dbReference type="InterPro" id="IPR016181">
    <property type="entry name" value="Acyl_CoA_acyltransferase"/>
</dbReference>
<reference evidence="2 5" key="2">
    <citation type="submission" date="2019-11" db="EMBL/GenBank/DDBJ databases">
        <title>Draft genome sequences of five Paenibacillus species of dairy origin.</title>
        <authorList>
            <person name="Olajide A.M."/>
            <person name="Chen S."/>
            <person name="Lapointe G."/>
        </authorList>
    </citation>
    <scope>NUCLEOTIDE SEQUENCE [LARGE SCALE GENOMIC DNA]</scope>
    <source>
        <strain evidence="2 5">3CS1</strain>
    </source>
</reference>
<reference evidence="3 4" key="1">
    <citation type="submission" date="2017-07" db="EMBL/GenBank/DDBJ databases">
        <title>Isolation and whole genome analysis of endospore-forming bacteria from heroin.</title>
        <authorList>
            <person name="Kalinowski J."/>
            <person name="Ahrens B."/>
            <person name="Al-Dilaimi A."/>
            <person name="Winkler A."/>
            <person name="Wibberg D."/>
            <person name="Schleenbecker U."/>
            <person name="Ruckert C."/>
            <person name="Wolfel R."/>
            <person name="Grass G."/>
        </authorList>
    </citation>
    <scope>NUCLEOTIDE SEQUENCE [LARGE SCALE GENOMIC DNA]</scope>
    <source>
        <strain evidence="3 4">7537-G1</strain>
    </source>
</reference>
<dbReference type="InterPro" id="IPR000182">
    <property type="entry name" value="GNAT_dom"/>
</dbReference>
<dbReference type="PANTHER" id="PTHR43792:SF9">
    <property type="entry name" value="RIBOSOMAL-PROTEIN-ALANINE ACETYLTRANSFERASE"/>
    <property type="match status" value="1"/>
</dbReference>
<organism evidence="3 4">
    <name type="scientific">Paenibacillus campinasensis</name>
    <dbReference type="NCBI Taxonomy" id="66347"/>
    <lineage>
        <taxon>Bacteria</taxon>
        <taxon>Bacillati</taxon>
        <taxon>Bacillota</taxon>
        <taxon>Bacilli</taxon>
        <taxon>Bacillales</taxon>
        <taxon>Paenibacillaceae</taxon>
        <taxon>Paenibacillus</taxon>
    </lineage>
</organism>
<evidence type="ECO:0000313" key="3">
    <source>
        <dbReference type="EMBL" id="PAD74102.1"/>
    </source>
</evidence>
<evidence type="ECO:0000313" key="4">
    <source>
        <dbReference type="Proteomes" id="UP000215596"/>
    </source>
</evidence>
<dbReference type="EMBL" id="NPBY01000059">
    <property type="protein sequence ID" value="PAD74102.1"/>
    <property type="molecule type" value="Genomic_DNA"/>
</dbReference>
<dbReference type="EMBL" id="WOAA01000026">
    <property type="protein sequence ID" value="MUG68430.1"/>
    <property type="molecule type" value="Genomic_DNA"/>
</dbReference>
<evidence type="ECO:0000313" key="2">
    <source>
        <dbReference type="EMBL" id="MUG68430.1"/>
    </source>
</evidence>
<dbReference type="Pfam" id="PF13302">
    <property type="entry name" value="Acetyltransf_3"/>
    <property type="match status" value="1"/>
</dbReference>
<proteinExistence type="predicted"/>
<dbReference type="RefSeq" id="WP_095266698.1">
    <property type="nucleotide sequence ID" value="NZ_NPBY01000059.1"/>
</dbReference>
<dbReference type="Proteomes" id="UP000215596">
    <property type="component" value="Unassembled WGS sequence"/>
</dbReference>
<dbReference type="InterPro" id="IPR051531">
    <property type="entry name" value="N-acetyltransferase"/>
</dbReference>
<dbReference type="Gene3D" id="3.40.630.30">
    <property type="match status" value="1"/>
</dbReference>
<dbReference type="GO" id="GO:0005737">
    <property type="term" value="C:cytoplasm"/>
    <property type="evidence" value="ECO:0007669"/>
    <property type="project" value="TreeGrafter"/>
</dbReference>
<dbReference type="AlphaFoldDB" id="A0A268ELV6"/>
<gene>
    <name evidence="3" type="ORF">CHH67_18525</name>
    <name evidence="2" type="ORF">GNP94_20870</name>
</gene>
<keyword evidence="5" id="KW-1185">Reference proteome</keyword>
<dbReference type="GO" id="GO:0008999">
    <property type="term" value="F:protein-N-terminal-alanine acetyltransferase activity"/>
    <property type="evidence" value="ECO:0007669"/>
    <property type="project" value="TreeGrafter"/>
</dbReference>
<dbReference type="SUPFAM" id="SSF55729">
    <property type="entry name" value="Acyl-CoA N-acyltransferases (Nat)"/>
    <property type="match status" value="1"/>
</dbReference>
<dbReference type="Proteomes" id="UP000435177">
    <property type="component" value="Unassembled WGS sequence"/>
</dbReference>
<accession>A0A268ELV6</accession>
<evidence type="ECO:0000259" key="1">
    <source>
        <dbReference type="PROSITE" id="PS51186"/>
    </source>
</evidence>
<comment type="caution">
    <text evidence="3">The sequence shown here is derived from an EMBL/GenBank/DDBJ whole genome shotgun (WGS) entry which is preliminary data.</text>
</comment>
<dbReference type="PROSITE" id="PS51186">
    <property type="entry name" value="GNAT"/>
    <property type="match status" value="1"/>
</dbReference>